<keyword evidence="1" id="KW-0732">Signal</keyword>
<gene>
    <name evidence="3" type="ORF">DKT75_13010</name>
</gene>
<dbReference type="InterPro" id="IPR011460">
    <property type="entry name" value="Lcl_C"/>
</dbReference>
<dbReference type="RefSeq" id="WP_109823869.1">
    <property type="nucleotide sequence ID" value="NZ_QGKL01000035.1"/>
</dbReference>
<dbReference type="AlphaFoldDB" id="A0A317CA64"/>
<comment type="caution">
    <text evidence="3">The sequence shown here is derived from an EMBL/GenBank/DDBJ whole genome shotgun (WGS) entry which is preliminary data.</text>
</comment>
<sequence length="176" mass="19299">MKSITHATLVTLLLSVSSAAFAAQVCNENTEQLAPNSRYELSDGEAKDKQTGLIWKRCMEGQAWSQETSTCEGSPIARNWLQAHQEVPEGWRLPNIKELISIVEYGCGNPAINLSIFPTTTVASVWSSSLSKAPMYANFRPADQLSWAVYFQDGATGSNRANSALLTRLVKDDTNN</sequence>
<organism evidence="3 4">
    <name type="scientific">Leucothrix arctica</name>
    <dbReference type="NCBI Taxonomy" id="1481894"/>
    <lineage>
        <taxon>Bacteria</taxon>
        <taxon>Pseudomonadati</taxon>
        <taxon>Pseudomonadota</taxon>
        <taxon>Gammaproteobacteria</taxon>
        <taxon>Thiotrichales</taxon>
        <taxon>Thiotrichaceae</taxon>
        <taxon>Leucothrix</taxon>
    </lineage>
</organism>
<dbReference type="PANTHER" id="PTHR35812">
    <property type="entry name" value="LIPOPROTEIN"/>
    <property type="match status" value="1"/>
</dbReference>
<protein>
    <submittedName>
        <fullName evidence="3">Fimbrial protein FimH</fullName>
    </submittedName>
</protein>
<dbReference type="EMBL" id="QGKL01000035">
    <property type="protein sequence ID" value="PWQ95257.1"/>
    <property type="molecule type" value="Genomic_DNA"/>
</dbReference>
<feature type="signal peptide" evidence="1">
    <location>
        <begin position="1"/>
        <end position="22"/>
    </location>
</feature>
<keyword evidence="4" id="KW-1185">Reference proteome</keyword>
<feature type="domain" description="Lcl C-terminal" evidence="2">
    <location>
        <begin position="46"/>
        <end position="171"/>
    </location>
</feature>
<evidence type="ECO:0000256" key="1">
    <source>
        <dbReference type="SAM" id="SignalP"/>
    </source>
</evidence>
<feature type="chain" id="PRO_5016431311" evidence="1">
    <location>
        <begin position="23"/>
        <end position="176"/>
    </location>
</feature>
<evidence type="ECO:0000259" key="2">
    <source>
        <dbReference type="Pfam" id="PF07603"/>
    </source>
</evidence>
<name>A0A317CA64_9GAMM</name>
<dbReference type="Pfam" id="PF07603">
    <property type="entry name" value="Lcl_C"/>
    <property type="match status" value="1"/>
</dbReference>
<reference evidence="3 4" key="1">
    <citation type="submission" date="2018-05" db="EMBL/GenBank/DDBJ databases">
        <title>Leucothrix arctica sp. nov., isolated from Arctic seawater.</title>
        <authorList>
            <person name="Choi A."/>
            <person name="Baek K."/>
        </authorList>
    </citation>
    <scope>NUCLEOTIDE SEQUENCE [LARGE SCALE GENOMIC DNA]</scope>
    <source>
        <strain evidence="3 4">IMCC9719</strain>
    </source>
</reference>
<dbReference type="Proteomes" id="UP000245506">
    <property type="component" value="Unassembled WGS sequence"/>
</dbReference>
<dbReference type="PANTHER" id="PTHR35812:SF1">
    <property type="entry name" value="LIPOPROTEIN"/>
    <property type="match status" value="1"/>
</dbReference>
<evidence type="ECO:0000313" key="4">
    <source>
        <dbReference type="Proteomes" id="UP000245506"/>
    </source>
</evidence>
<dbReference type="OrthoDB" id="9793251at2"/>
<evidence type="ECO:0000313" key="3">
    <source>
        <dbReference type="EMBL" id="PWQ95257.1"/>
    </source>
</evidence>
<proteinExistence type="predicted"/>
<accession>A0A317CA64</accession>